<dbReference type="GO" id="GO:0032889">
    <property type="term" value="P:regulation of vacuole fusion, non-autophagic"/>
    <property type="evidence" value="ECO:0007669"/>
    <property type="project" value="TreeGrafter"/>
</dbReference>
<dbReference type="GO" id="GO:0005770">
    <property type="term" value="C:late endosome"/>
    <property type="evidence" value="ECO:0007669"/>
    <property type="project" value="TreeGrafter"/>
</dbReference>
<dbReference type="SMART" id="SM00173">
    <property type="entry name" value="RAS"/>
    <property type="match status" value="1"/>
</dbReference>
<dbReference type="CDD" id="cd00154">
    <property type="entry name" value="Rab"/>
    <property type="match status" value="1"/>
</dbReference>
<keyword evidence="4" id="KW-0342">GTP-binding</keyword>
<dbReference type="SMART" id="SM00174">
    <property type="entry name" value="RHO"/>
    <property type="match status" value="1"/>
</dbReference>
<keyword evidence="5" id="KW-0378">Hydrolase</keyword>
<proteinExistence type="inferred from homology"/>
<evidence type="ECO:0000313" key="6">
    <source>
        <dbReference type="Proteomes" id="UP000008076"/>
    </source>
</evidence>
<dbReference type="eggNOG" id="KOG0394">
    <property type="taxonomic scope" value="Eukaryota"/>
</dbReference>
<dbReference type="Gene3D" id="3.40.50.300">
    <property type="entry name" value="P-loop containing nucleotide triphosphate hydrolases"/>
    <property type="match status" value="1"/>
</dbReference>
<dbReference type="GO" id="GO:0005525">
    <property type="term" value="F:GTP binding"/>
    <property type="evidence" value="ECO:0007669"/>
    <property type="project" value="UniProtKB-KW"/>
</dbReference>
<dbReference type="OMA" id="MIQAVIH"/>
<dbReference type="NCBIfam" id="TIGR00231">
    <property type="entry name" value="small_GTP"/>
    <property type="match status" value="1"/>
</dbReference>
<dbReference type="InterPro" id="IPR001806">
    <property type="entry name" value="Small_GTPase"/>
</dbReference>
<dbReference type="RefSeq" id="XP_001733984.1">
    <property type="nucleotide sequence ID" value="XM_001733932.1"/>
</dbReference>
<dbReference type="InterPro" id="IPR005225">
    <property type="entry name" value="Small_GTP-bd"/>
</dbReference>
<keyword evidence="3" id="KW-0547">Nucleotide-binding</keyword>
<dbReference type="EMBL" id="DS547905">
    <property type="protein sequence ID" value="EDR29860.1"/>
    <property type="molecule type" value="Genomic_DNA"/>
</dbReference>
<dbReference type="GO" id="GO:0005773">
    <property type="term" value="C:vacuole"/>
    <property type="evidence" value="ECO:0007669"/>
    <property type="project" value="TreeGrafter"/>
</dbReference>
<dbReference type="KEGG" id="edi:EDI_348290"/>
<evidence type="ECO:0000256" key="1">
    <source>
        <dbReference type="ARBA" id="ARBA00006270"/>
    </source>
</evidence>
<dbReference type="PANTHER" id="PTHR47981">
    <property type="entry name" value="RAB FAMILY"/>
    <property type="match status" value="1"/>
</dbReference>
<dbReference type="Proteomes" id="UP000008076">
    <property type="component" value="Unassembled WGS sequence"/>
</dbReference>
<dbReference type="SMART" id="SM00176">
    <property type="entry name" value="RAN"/>
    <property type="match status" value="1"/>
</dbReference>
<gene>
    <name evidence="5" type="ORF">EDI_348290</name>
</gene>
<evidence type="ECO:0000313" key="5">
    <source>
        <dbReference type="EMBL" id="EDR29860.1"/>
    </source>
</evidence>
<dbReference type="EC" id="3.1.4.12" evidence="5"/>
<dbReference type="PROSITE" id="PS51420">
    <property type="entry name" value="RHO"/>
    <property type="match status" value="1"/>
</dbReference>
<organism evidence="6">
    <name type="scientific">Entamoeba dispar (strain ATCC PRA-260 / SAW760)</name>
    <dbReference type="NCBI Taxonomy" id="370354"/>
    <lineage>
        <taxon>Eukaryota</taxon>
        <taxon>Amoebozoa</taxon>
        <taxon>Evosea</taxon>
        <taxon>Archamoebae</taxon>
        <taxon>Mastigamoebida</taxon>
        <taxon>Entamoebidae</taxon>
        <taxon>Entamoeba</taxon>
    </lineage>
</organism>
<dbReference type="GO" id="GO:0045335">
    <property type="term" value="C:phagocytic vesicle"/>
    <property type="evidence" value="ECO:0007669"/>
    <property type="project" value="TreeGrafter"/>
</dbReference>
<dbReference type="PRINTS" id="PR00449">
    <property type="entry name" value="RASTRNSFRMNG"/>
</dbReference>
<dbReference type="OrthoDB" id="63533at2759"/>
<dbReference type="InterPro" id="IPR027417">
    <property type="entry name" value="P-loop_NTPase"/>
</dbReference>
<reference evidence="6" key="1">
    <citation type="submission" date="2007-12" db="EMBL/GenBank/DDBJ databases">
        <title>Annotation of Entamoeba dispar SAW760.</title>
        <authorList>
            <person name="Lorenzi H."/>
            <person name="Inman J."/>
            <person name="Schobel S."/>
            <person name="Amedeo P."/>
            <person name="Caler E."/>
        </authorList>
    </citation>
    <scope>NUCLEOTIDE SEQUENCE [LARGE SCALE GENOMIC DNA]</scope>
    <source>
        <strain evidence="6">ATCC PRA-260 / SAW760</strain>
    </source>
</reference>
<sequence length="192" mass="21324">MNQICKTVIIGDSGVGKTCIIQRFTKGTFNEEQAATVGASFVDCEFKLPNNESYKLRIWDTCGQESFQSIIPMYFRNASCVILVFDVSNFQSFKGIKSWLSIALSSAPESTPVVVLGAKSDLPSVVPESAINDFVRQRGYLYFPVSSKNNTGIKEAFDKISTLAFEKQSSLNEEQEVRIGDEVKKQSDKKCC</sequence>
<dbReference type="Pfam" id="PF00071">
    <property type="entry name" value="Ras"/>
    <property type="match status" value="1"/>
</dbReference>
<evidence type="ECO:0000256" key="4">
    <source>
        <dbReference type="ARBA" id="ARBA00023134"/>
    </source>
</evidence>
<protein>
    <submittedName>
        <fullName evidence="5">GTP-binding protein YPT7, putative</fullName>
        <ecNumber evidence="5">3.1.4.12</ecNumber>
    </submittedName>
</protein>
<dbReference type="GO" id="GO:0004767">
    <property type="term" value="F:sphingomyelin phosphodiesterase activity"/>
    <property type="evidence" value="ECO:0007669"/>
    <property type="project" value="UniProtKB-EC"/>
</dbReference>
<evidence type="ECO:0000256" key="2">
    <source>
        <dbReference type="ARBA" id="ARBA00010142"/>
    </source>
</evidence>
<dbReference type="GO" id="GO:0003924">
    <property type="term" value="F:GTPase activity"/>
    <property type="evidence" value="ECO:0007669"/>
    <property type="project" value="InterPro"/>
</dbReference>
<keyword evidence="6" id="KW-1185">Reference proteome</keyword>
<evidence type="ECO:0000256" key="3">
    <source>
        <dbReference type="ARBA" id="ARBA00022741"/>
    </source>
</evidence>
<dbReference type="PROSITE" id="PS51421">
    <property type="entry name" value="RAS"/>
    <property type="match status" value="1"/>
</dbReference>
<accession>B0E6G5</accession>
<dbReference type="GeneID" id="5878878"/>
<name>B0E6G5_ENTDS</name>
<dbReference type="AlphaFoldDB" id="B0E6G5"/>
<dbReference type="FunFam" id="3.40.50.300:FF:001811">
    <property type="entry name" value="Rab family GTPase"/>
    <property type="match status" value="1"/>
</dbReference>
<dbReference type="VEuPathDB" id="AmoebaDB:EDI_348290"/>
<comment type="similarity">
    <text evidence="1">Belongs to the small GTPase superfamily. Rab family.</text>
</comment>
<dbReference type="PROSITE" id="PS51419">
    <property type="entry name" value="RAB"/>
    <property type="match status" value="1"/>
</dbReference>
<comment type="similarity">
    <text evidence="2">Belongs to the small GTPase superfamily. Rho family.</text>
</comment>
<dbReference type="SUPFAM" id="SSF52540">
    <property type="entry name" value="P-loop containing nucleoside triphosphate hydrolases"/>
    <property type="match status" value="1"/>
</dbReference>
<dbReference type="PANTHER" id="PTHR47981:SF20">
    <property type="entry name" value="RAS-RELATED PROTEIN RAB-7A"/>
    <property type="match status" value="1"/>
</dbReference>
<dbReference type="SMART" id="SM00175">
    <property type="entry name" value="RAB"/>
    <property type="match status" value="1"/>
</dbReference>